<name>A0ABW7YYM6_9ACTN</name>
<keyword evidence="6" id="KW-1185">Reference proteome</keyword>
<dbReference type="InterPro" id="IPR036849">
    <property type="entry name" value="Enolase-like_C_sf"/>
</dbReference>
<dbReference type="InterPro" id="IPR029065">
    <property type="entry name" value="Enolase_C-like"/>
</dbReference>
<dbReference type="Gene3D" id="3.30.390.10">
    <property type="entry name" value="Enolase-like, N-terminal domain"/>
    <property type="match status" value="1"/>
</dbReference>
<dbReference type="Pfam" id="PF13378">
    <property type="entry name" value="MR_MLE_C"/>
    <property type="match status" value="1"/>
</dbReference>
<comment type="similarity">
    <text evidence="1">Belongs to the mandelate racemase/muconate lactonizing enzyme family.</text>
</comment>
<evidence type="ECO:0000256" key="3">
    <source>
        <dbReference type="SAM" id="MobiDB-lite"/>
    </source>
</evidence>
<feature type="region of interest" description="Disordered" evidence="3">
    <location>
        <begin position="88"/>
        <end position="161"/>
    </location>
</feature>
<proteinExistence type="inferred from homology"/>
<dbReference type="Gene3D" id="3.20.20.120">
    <property type="entry name" value="Enolase-like C-terminal domain"/>
    <property type="match status" value="1"/>
</dbReference>
<evidence type="ECO:0000256" key="2">
    <source>
        <dbReference type="ARBA" id="ARBA00022723"/>
    </source>
</evidence>
<dbReference type="InterPro" id="IPR029017">
    <property type="entry name" value="Enolase-like_N"/>
</dbReference>
<dbReference type="InterPro" id="IPR013342">
    <property type="entry name" value="Mandelate_racemase_C"/>
</dbReference>
<dbReference type="Proteomes" id="UP001612741">
    <property type="component" value="Unassembled WGS sequence"/>
</dbReference>
<dbReference type="RefSeq" id="WP_397082984.1">
    <property type="nucleotide sequence ID" value="NZ_JBITGY010000005.1"/>
</dbReference>
<dbReference type="SMART" id="SM00922">
    <property type="entry name" value="MR_MLE"/>
    <property type="match status" value="1"/>
</dbReference>
<evidence type="ECO:0000256" key="1">
    <source>
        <dbReference type="ARBA" id="ARBA00008031"/>
    </source>
</evidence>
<organism evidence="5 6">
    <name type="scientific">Nonomuraea typhae</name>
    <dbReference type="NCBI Taxonomy" id="2603600"/>
    <lineage>
        <taxon>Bacteria</taxon>
        <taxon>Bacillati</taxon>
        <taxon>Actinomycetota</taxon>
        <taxon>Actinomycetes</taxon>
        <taxon>Streptosporangiales</taxon>
        <taxon>Streptosporangiaceae</taxon>
        <taxon>Nonomuraea</taxon>
    </lineage>
</organism>
<comment type="caution">
    <text evidence="5">The sequence shown here is derived from an EMBL/GenBank/DDBJ whole genome shotgun (WGS) entry which is preliminary data.</text>
</comment>
<dbReference type="InterPro" id="IPR034593">
    <property type="entry name" value="DgoD-like"/>
</dbReference>
<dbReference type="PANTHER" id="PTHR48080:SF3">
    <property type="entry name" value="ENOLASE SUPERFAMILY MEMBER DDB_G0284701"/>
    <property type="match status" value="1"/>
</dbReference>
<evidence type="ECO:0000313" key="6">
    <source>
        <dbReference type="Proteomes" id="UP001612741"/>
    </source>
</evidence>
<accession>A0ABW7YYM6</accession>
<dbReference type="SUPFAM" id="SSF51604">
    <property type="entry name" value="Enolase C-terminal domain-like"/>
    <property type="match status" value="1"/>
</dbReference>
<protein>
    <submittedName>
        <fullName evidence="5">Enolase C-terminal domain-like protein</fullName>
    </submittedName>
</protein>
<dbReference type="SUPFAM" id="SSF54826">
    <property type="entry name" value="Enolase N-terminal domain-like"/>
    <property type="match status" value="1"/>
</dbReference>
<dbReference type="EMBL" id="JBITGY010000005">
    <property type="protein sequence ID" value="MFI6499579.1"/>
    <property type="molecule type" value="Genomic_DNA"/>
</dbReference>
<reference evidence="5 6" key="1">
    <citation type="submission" date="2024-10" db="EMBL/GenBank/DDBJ databases">
        <title>The Natural Products Discovery Center: Release of the First 8490 Sequenced Strains for Exploring Actinobacteria Biosynthetic Diversity.</title>
        <authorList>
            <person name="Kalkreuter E."/>
            <person name="Kautsar S.A."/>
            <person name="Yang D."/>
            <person name="Bader C.D."/>
            <person name="Teijaro C.N."/>
            <person name="Fluegel L."/>
            <person name="Davis C.M."/>
            <person name="Simpson J.R."/>
            <person name="Lauterbach L."/>
            <person name="Steele A.D."/>
            <person name="Gui C."/>
            <person name="Meng S."/>
            <person name="Li G."/>
            <person name="Viehrig K."/>
            <person name="Ye F."/>
            <person name="Su P."/>
            <person name="Kiefer A.F."/>
            <person name="Nichols A."/>
            <person name="Cepeda A.J."/>
            <person name="Yan W."/>
            <person name="Fan B."/>
            <person name="Jiang Y."/>
            <person name="Adhikari A."/>
            <person name="Zheng C.-J."/>
            <person name="Schuster L."/>
            <person name="Cowan T.M."/>
            <person name="Smanski M.J."/>
            <person name="Chevrette M.G."/>
            <person name="De Carvalho L.P.S."/>
            <person name="Shen B."/>
        </authorList>
    </citation>
    <scope>NUCLEOTIDE SEQUENCE [LARGE SCALE GENOMIC DNA]</scope>
    <source>
        <strain evidence="5 6">NPDC050545</strain>
    </source>
</reference>
<feature type="domain" description="Mandelate racemase/muconate lactonizing enzyme C-terminal" evidence="4">
    <location>
        <begin position="217"/>
        <end position="324"/>
    </location>
</feature>
<evidence type="ECO:0000313" key="5">
    <source>
        <dbReference type="EMBL" id="MFI6499579.1"/>
    </source>
</evidence>
<evidence type="ECO:0000259" key="4">
    <source>
        <dbReference type="SMART" id="SM00922"/>
    </source>
</evidence>
<feature type="compositionally biased region" description="Basic and acidic residues" evidence="3">
    <location>
        <begin position="91"/>
        <end position="158"/>
    </location>
</feature>
<keyword evidence="2" id="KW-0479">Metal-binding</keyword>
<dbReference type="PANTHER" id="PTHR48080">
    <property type="entry name" value="D-GALACTONATE DEHYDRATASE-RELATED"/>
    <property type="match status" value="1"/>
</dbReference>
<gene>
    <name evidence="5" type="ORF">ACIBG2_19485</name>
</gene>
<sequence length="435" mass="46043">MAGGDVDRFTLAVVTAEAEASDGRLVRGRGASMLSVPWAWPRSPLGWRERDRALRELTDSLCDQAGRTMPGDPLAIFDELEAHLDAQAGLDARDDRSDARDGRMDARAGRDEPEGRLDTRDGRRNARDGRSNGRDGRSNGRDGRSNGRDGRSNGRDGSSDMPRLAAALALGAVDNAVHDAWARAAGKPAADLYPGLLGVPAWGAPRTRLPVQHVVGVGDPLDEVRAWLARDGIRHVKVKAAGRDPEEDAARVTAVHALLGGAEGATISVDLNEGYASPADAVAMVDALSAEVLAGVTYLEQPVPRDAPADPDGMRELTRRLPVLADESLAATADLERLAADGWSGVVVKAARGQSLALRSWRFARERGLAAMVQDLTAVDLGLAHSARLAATLPWSWPAFECNSRQYAPGANAGLDFMNVVDGHLTLATPGPGLA</sequence>